<dbReference type="PANTHER" id="PTHR42905">
    <property type="entry name" value="PHOSPHOENOLPYRUVATE CARBOXYLASE"/>
    <property type="match status" value="1"/>
</dbReference>
<proteinExistence type="predicted"/>
<keyword evidence="2" id="KW-1185">Reference proteome</keyword>
<dbReference type="SUPFAM" id="SSF51621">
    <property type="entry name" value="Phosphoenolpyruvate/pyruvate domain"/>
    <property type="match status" value="1"/>
</dbReference>
<dbReference type="Gene3D" id="3.20.20.60">
    <property type="entry name" value="Phosphoenolpyruvate-binding domains"/>
    <property type="match status" value="1"/>
</dbReference>
<dbReference type="PROSITE" id="PS00161">
    <property type="entry name" value="ISOCITRATE_LYASE"/>
    <property type="match status" value="1"/>
</dbReference>
<accession>A0ABW1LGT9</accession>
<name>A0ABW1LGT9_9ACTN</name>
<dbReference type="Proteomes" id="UP001596135">
    <property type="component" value="Unassembled WGS sequence"/>
</dbReference>
<protein>
    <submittedName>
        <fullName evidence="1">Oxaloacetate decarboxylase</fullName>
    </submittedName>
</protein>
<comment type="caution">
    <text evidence="1">The sequence shown here is derived from an EMBL/GenBank/DDBJ whole genome shotgun (WGS) entry which is preliminary data.</text>
</comment>
<evidence type="ECO:0000313" key="1">
    <source>
        <dbReference type="EMBL" id="MFC6043190.1"/>
    </source>
</evidence>
<dbReference type="InterPro" id="IPR040442">
    <property type="entry name" value="Pyrv_kinase-like_dom_sf"/>
</dbReference>
<dbReference type="Pfam" id="PF13714">
    <property type="entry name" value="PEP_mutase"/>
    <property type="match status" value="1"/>
</dbReference>
<dbReference type="InterPro" id="IPR039556">
    <property type="entry name" value="ICL/PEPM"/>
</dbReference>
<dbReference type="EMBL" id="JBHSRJ010000004">
    <property type="protein sequence ID" value="MFC6043190.1"/>
    <property type="molecule type" value="Genomic_DNA"/>
</dbReference>
<dbReference type="InterPro" id="IPR015813">
    <property type="entry name" value="Pyrv/PenolPyrv_kinase-like_dom"/>
</dbReference>
<dbReference type="InterPro" id="IPR018523">
    <property type="entry name" value="Isocitrate_lyase_ph_CS"/>
</dbReference>
<reference evidence="2" key="1">
    <citation type="journal article" date="2019" name="Int. J. Syst. Evol. Microbiol.">
        <title>The Global Catalogue of Microorganisms (GCM) 10K type strain sequencing project: providing services to taxonomists for standard genome sequencing and annotation.</title>
        <authorList>
            <consortium name="The Broad Institute Genomics Platform"/>
            <consortium name="The Broad Institute Genome Sequencing Center for Infectious Disease"/>
            <person name="Wu L."/>
            <person name="Ma J."/>
        </authorList>
    </citation>
    <scope>NUCLEOTIDE SEQUENCE [LARGE SCALE GENOMIC DNA]</scope>
    <source>
        <strain evidence="2">CCUG 54522</strain>
    </source>
</reference>
<dbReference type="CDD" id="cd00377">
    <property type="entry name" value="ICL_PEPM"/>
    <property type="match status" value="1"/>
</dbReference>
<gene>
    <name evidence="1" type="ORF">ACFPYL_08895</name>
</gene>
<evidence type="ECO:0000313" key="2">
    <source>
        <dbReference type="Proteomes" id="UP001596135"/>
    </source>
</evidence>
<sequence length="290" mass="29208">MNQLRAILGGPDLVHLPGVYDAVSARLAARAGVAGAHLSGAVASAVALGLPDLGFVHAADIVRVAQSVVPALDGLPLLADADTGYGNALQARATARSYAAAGIAGLHLEDQVAPKRCGHLGGKQVVDVDEAAARVRAAVDAEALVVVARTDALGVEGVASATERCVAFAEAGADAVFVEGAGLPDLVRVTEGVTRATGGCPPLVVNRSEAAGAEPPLDQEALRELGVRVVIHPVSALLAAARAQQSVYAAIAAHGDAGPVERLGWDDLTDLVGLTDQLTLEQRYAAGATS</sequence>
<dbReference type="PANTHER" id="PTHR42905:SF2">
    <property type="entry name" value="PHOSPHOENOLPYRUVATE CARBOXYLASE FAMILY PROTEIN"/>
    <property type="match status" value="1"/>
</dbReference>
<organism evidence="1 2">
    <name type="scientific">Nocardioides hankookensis</name>
    <dbReference type="NCBI Taxonomy" id="443157"/>
    <lineage>
        <taxon>Bacteria</taxon>
        <taxon>Bacillati</taxon>
        <taxon>Actinomycetota</taxon>
        <taxon>Actinomycetes</taxon>
        <taxon>Propionibacteriales</taxon>
        <taxon>Nocardioidaceae</taxon>
        <taxon>Nocardioides</taxon>
    </lineage>
</organism>
<dbReference type="RefSeq" id="WP_379153046.1">
    <property type="nucleotide sequence ID" value="NZ_JBHSRJ010000004.1"/>
</dbReference>